<keyword evidence="2 5" id="KW-0489">Methyltransferase</keyword>
<evidence type="ECO:0000256" key="2">
    <source>
        <dbReference type="ARBA" id="ARBA00022603"/>
    </source>
</evidence>
<dbReference type="HAMAP" id="MF_00560">
    <property type="entry name" value="Tran_acon_Me_trans"/>
    <property type="match status" value="1"/>
</dbReference>
<evidence type="ECO:0000256" key="3">
    <source>
        <dbReference type="ARBA" id="ARBA00022679"/>
    </source>
</evidence>
<keyword evidence="3 5" id="KW-0808">Transferase</keyword>
<dbReference type="Gene3D" id="1.10.150.290">
    <property type="entry name" value="S-adenosyl-L-methionine-dependent methyltransferases"/>
    <property type="match status" value="1"/>
</dbReference>
<evidence type="ECO:0000256" key="5">
    <source>
        <dbReference type="HAMAP-Rule" id="MF_00560"/>
    </source>
</evidence>
<dbReference type="Gene3D" id="3.40.50.150">
    <property type="entry name" value="Vaccinia Virus protein VP39"/>
    <property type="match status" value="1"/>
</dbReference>
<dbReference type="PANTHER" id="PTHR43861:SF1">
    <property type="entry name" value="TRANS-ACONITATE 2-METHYLTRANSFERASE"/>
    <property type="match status" value="1"/>
</dbReference>
<dbReference type="GO" id="GO:0032259">
    <property type="term" value="P:methylation"/>
    <property type="evidence" value="ECO:0007669"/>
    <property type="project" value="UniProtKB-KW"/>
</dbReference>
<keyword evidence="4 5" id="KW-0949">S-adenosyl-L-methionine</keyword>
<dbReference type="Proteomes" id="UP000703038">
    <property type="component" value="Unassembled WGS sequence"/>
</dbReference>
<organism evidence="6 7">
    <name type="scientific">Rhodococcoides corynebacterioides</name>
    <dbReference type="NCBI Taxonomy" id="53972"/>
    <lineage>
        <taxon>Bacteria</taxon>
        <taxon>Bacillati</taxon>
        <taxon>Actinomycetota</taxon>
        <taxon>Actinomycetes</taxon>
        <taxon>Mycobacteriales</taxon>
        <taxon>Nocardiaceae</taxon>
        <taxon>Rhodococcoides</taxon>
    </lineage>
</organism>
<dbReference type="InterPro" id="IPR023506">
    <property type="entry name" value="Trans-aconitate_MeTrfase"/>
</dbReference>
<evidence type="ECO:0000256" key="1">
    <source>
        <dbReference type="ARBA" id="ARBA00022490"/>
    </source>
</evidence>
<dbReference type="PANTHER" id="PTHR43861">
    <property type="entry name" value="TRANS-ACONITATE 2-METHYLTRANSFERASE-RELATED"/>
    <property type="match status" value="1"/>
</dbReference>
<proteinExistence type="inferred from homology"/>
<evidence type="ECO:0000313" key="7">
    <source>
        <dbReference type="Proteomes" id="UP000703038"/>
    </source>
</evidence>
<dbReference type="RefSeq" id="WP_204867756.1">
    <property type="nucleotide sequence ID" value="NZ_JAFBBK010000001.1"/>
</dbReference>
<dbReference type="InterPro" id="IPR029063">
    <property type="entry name" value="SAM-dependent_MTases_sf"/>
</dbReference>
<dbReference type="InterPro" id="IPR023149">
    <property type="entry name" value="Trans_acon_MeTrfase_C"/>
</dbReference>
<dbReference type="Pfam" id="PF13489">
    <property type="entry name" value="Methyltransf_23"/>
    <property type="match status" value="1"/>
</dbReference>
<reference evidence="6 7" key="1">
    <citation type="submission" date="2021-01" db="EMBL/GenBank/DDBJ databases">
        <title>Genomics of switchgrass bacterial isolates.</title>
        <authorList>
            <person name="Shade A."/>
        </authorList>
    </citation>
    <scope>NUCLEOTIDE SEQUENCE [LARGE SCALE GENOMIC DNA]</scope>
    <source>
        <strain evidence="6 7">PvP111</strain>
    </source>
</reference>
<dbReference type="EC" id="2.1.1.144" evidence="5"/>
<evidence type="ECO:0000313" key="6">
    <source>
        <dbReference type="EMBL" id="MBM7414872.1"/>
    </source>
</evidence>
<keyword evidence="1 5" id="KW-0963">Cytoplasm</keyword>
<comment type="function">
    <text evidence="5">Catalyzes the S-adenosylmethionine monomethyl esterification of trans-aconitate.</text>
</comment>
<evidence type="ECO:0000256" key="4">
    <source>
        <dbReference type="ARBA" id="ARBA00022691"/>
    </source>
</evidence>
<comment type="subcellular location">
    <subcellularLocation>
        <location evidence="5">Cytoplasm</location>
    </subcellularLocation>
</comment>
<comment type="catalytic activity">
    <reaction evidence="5">
        <text>trans-aconitate + S-adenosyl-L-methionine = (E)-3-(methoxycarbonyl)pent-2-enedioate + S-adenosyl-L-homocysteine</text>
        <dbReference type="Rhea" id="RHEA:14969"/>
        <dbReference type="ChEBI" id="CHEBI:15708"/>
        <dbReference type="ChEBI" id="CHEBI:57470"/>
        <dbReference type="ChEBI" id="CHEBI:57856"/>
        <dbReference type="ChEBI" id="CHEBI:59789"/>
        <dbReference type="EC" id="2.1.1.144"/>
    </reaction>
</comment>
<dbReference type="GO" id="GO:0030798">
    <property type="term" value="F:trans-aconitate 2-methyltransferase activity"/>
    <property type="evidence" value="ECO:0007669"/>
    <property type="project" value="UniProtKB-EC"/>
</dbReference>
<comment type="caution">
    <text evidence="6">The sequence shown here is derived from an EMBL/GenBank/DDBJ whole genome shotgun (WGS) entry which is preliminary data.</text>
</comment>
<dbReference type="CDD" id="cd02440">
    <property type="entry name" value="AdoMet_MTases"/>
    <property type="match status" value="1"/>
</dbReference>
<protein>
    <recommendedName>
        <fullName evidence="5">Trans-aconitate 2-methyltransferase</fullName>
        <ecNumber evidence="5">2.1.1.144</ecNumber>
    </recommendedName>
</protein>
<dbReference type="NCBIfam" id="NF010703">
    <property type="entry name" value="PRK14103.1"/>
    <property type="match status" value="1"/>
</dbReference>
<accession>A0ABS2KSH1</accession>
<dbReference type="SUPFAM" id="SSF53335">
    <property type="entry name" value="S-adenosyl-L-methionine-dependent methyltransferases"/>
    <property type="match status" value="1"/>
</dbReference>
<name>A0ABS2KSH1_9NOCA</name>
<comment type="similarity">
    <text evidence="5">Belongs to the methyltransferase superfamily. Tam family.</text>
</comment>
<sequence>MWSPSDYLTFADERTRPFRELLARIATESPRRVADLGCGPGNATALLADRWPDAVVEASDNSPDMVAAARAAGLDATVLDVRDWAPSSDTDVVVSNATLQWVPEHRELLARWPGQLPDGAVIAVQMPGNFDAPSHRIIRDLATSGAWAPRLPALELRHANAVDDPDQYADLLAARGCAVDAWETTYVQQLRGARPVLDWVSGTALTPIFDLLDEEGRAEFRDDLAPLLADAYPARPDGTTFFPFRRVFVVAVVRNG</sequence>
<keyword evidence="7" id="KW-1185">Reference proteome</keyword>
<gene>
    <name evidence="5" type="primary">tam</name>
    <name evidence="6" type="ORF">JOE42_001605</name>
</gene>
<dbReference type="EMBL" id="JAFBBK010000001">
    <property type="protein sequence ID" value="MBM7414872.1"/>
    <property type="molecule type" value="Genomic_DNA"/>
</dbReference>